<name>A0A918RGM0_9ACTN</name>
<protein>
    <submittedName>
        <fullName evidence="1">Uncharacterized protein</fullName>
    </submittedName>
</protein>
<reference evidence="1" key="1">
    <citation type="journal article" date="2014" name="Int. J. Syst. Evol. Microbiol.">
        <title>Complete genome sequence of Corynebacterium casei LMG S-19264T (=DSM 44701T), isolated from a smear-ripened cheese.</title>
        <authorList>
            <consortium name="US DOE Joint Genome Institute (JGI-PGF)"/>
            <person name="Walter F."/>
            <person name="Albersmeier A."/>
            <person name="Kalinowski J."/>
            <person name="Ruckert C."/>
        </authorList>
    </citation>
    <scope>NUCLEOTIDE SEQUENCE</scope>
    <source>
        <strain evidence="1">JCM 4834</strain>
    </source>
</reference>
<dbReference type="EMBL" id="BMVX01000047">
    <property type="protein sequence ID" value="GGZ98146.1"/>
    <property type="molecule type" value="Genomic_DNA"/>
</dbReference>
<dbReference type="AlphaFoldDB" id="A0A918RGM0"/>
<comment type="caution">
    <text evidence="1">The sequence shown here is derived from an EMBL/GenBank/DDBJ whole genome shotgun (WGS) entry which is preliminary data.</text>
</comment>
<evidence type="ECO:0000313" key="2">
    <source>
        <dbReference type="Proteomes" id="UP000634660"/>
    </source>
</evidence>
<evidence type="ECO:0000313" key="1">
    <source>
        <dbReference type="EMBL" id="GGZ98146.1"/>
    </source>
</evidence>
<organism evidence="1 2">
    <name type="scientific">Streptomyces subrutilus</name>
    <dbReference type="NCBI Taxonomy" id="36818"/>
    <lineage>
        <taxon>Bacteria</taxon>
        <taxon>Bacillati</taxon>
        <taxon>Actinomycetota</taxon>
        <taxon>Actinomycetes</taxon>
        <taxon>Kitasatosporales</taxon>
        <taxon>Streptomycetaceae</taxon>
        <taxon>Streptomyces</taxon>
    </lineage>
</organism>
<sequence length="92" mass="10239">MSDVHQMYEVLMSALQRTASPADVIRATDETLPHLRWHGKRGAFGDFDVAVMRMWLIGAEVDATAEIDQHAIKITFADVAAGHRMAHVLELP</sequence>
<proteinExistence type="predicted"/>
<gene>
    <name evidence="1" type="ORF">GCM10010371_67350</name>
</gene>
<dbReference type="RefSeq" id="WP_167536890.1">
    <property type="nucleotide sequence ID" value="NZ_BMVX01000047.1"/>
</dbReference>
<dbReference type="Proteomes" id="UP000634660">
    <property type="component" value="Unassembled WGS sequence"/>
</dbReference>
<reference evidence="1" key="2">
    <citation type="submission" date="2020-09" db="EMBL/GenBank/DDBJ databases">
        <authorList>
            <person name="Sun Q."/>
            <person name="Ohkuma M."/>
        </authorList>
    </citation>
    <scope>NUCLEOTIDE SEQUENCE</scope>
    <source>
        <strain evidence="1">JCM 4834</strain>
    </source>
</reference>
<accession>A0A918RGM0</accession>